<feature type="compositionally biased region" description="Low complexity" evidence="8">
    <location>
        <begin position="637"/>
        <end position="651"/>
    </location>
</feature>
<dbReference type="Proteomes" id="UP001287356">
    <property type="component" value="Unassembled WGS sequence"/>
</dbReference>
<dbReference type="PROSITE" id="PS00027">
    <property type="entry name" value="HOMEOBOX_1"/>
    <property type="match status" value="1"/>
</dbReference>
<name>A0AAE0JUK1_9PEZI</name>
<evidence type="ECO:0000256" key="1">
    <source>
        <dbReference type="ARBA" id="ARBA00004123"/>
    </source>
</evidence>
<feature type="region of interest" description="Disordered" evidence="8">
    <location>
        <begin position="402"/>
        <end position="427"/>
    </location>
</feature>
<evidence type="ECO:0000256" key="3">
    <source>
        <dbReference type="ARBA" id="ARBA00023125"/>
    </source>
</evidence>
<keyword evidence="4 6" id="KW-0371">Homeobox</keyword>
<evidence type="ECO:0000256" key="8">
    <source>
        <dbReference type="SAM" id="MobiDB-lite"/>
    </source>
</evidence>
<feature type="region of interest" description="Disordered" evidence="8">
    <location>
        <begin position="626"/>
        <end position="669"/>
    </location>
</feature>
<evidence type="ECO:0000313" key="11">
    <source>
        <dbReference type="Proteomes" id="UP001287356"/>
    </source>
</evidence>
<evidence type="ECO:0000256" key="6">
    <source>
        <dbReference type="PROSITE-ProRule" id="PRU00108"/>
    </source>
</evidence>
<keyword evidence="5 6" id="KW-0539">Nucleus</keyword>
<comment type="caution">
    <text evidence="10">The sequence shown here is derived from an EMBL/GenBank/DDBJ whole genome shotgun (WGS) entry which is preliminary data.</text>
</comment>
<feature type="compositionally biased region" description="Polar residues" evidence="8">
    <location>
        <begin position="652"/>
        <end position="669"/>
    </location>
</feature>
<comment type="similarity">
    <text evidence="2">Belongs to the engrailed homeobox family.</text>
</comment>
<organism evidence="10 11">
    <name type="scientific">Lasiosphaeria ovina</name>
    <dbReference type="NCBI Taxonomy" id="92902"/>
    <lineage>
        <taxon>Eukaryota</taxon>
        <taxon>Fungi</taxon>
        <taxon>Dikarya</taxon>
        <taxon>Ascomycota</taxon>
        <taxon>Pezizomycotina</taxon>
        <taxon>Sordariomycetes</taxon>
        <taxon>Sordariomycetidae</taxon>
        <taxon>Sordariales</taxon>
        <taxon>Lasiosphaeriaceae</taxon>
        <taxon>Lasiosphaeria</taxon>
    </lineage>
</organism>
<sequence>MDMEMMDPYRRPYSSLPIQTYGDQQHGQQHPQQYPYWNHHLIAFYQQHQQRTAVTMIGQGNMHASKQTEPKPRLAKDEVELLEREFLKNPKPNSSTKRELAEQMGVEVPRINNWFQNRRAKEKQMKKTAEFEAQQARERAASETKSSDDQGQGTISEFYGLSNHHQPLGLSTATFGEDDEEDDEEDDDTGTGDADLDCHSHSFCDPVDHPTLPPIAGGNGTPTSSDSDGFVHIDYEPSSPHPLHAHGLPQLAPPATISSSSFTLTPHQSEFRGPSSYAYGLSEPIDMASFREPCYDDVPSHAGIPRDSGPFHSFPDRDYFSSQPLPQFPSELIAENAARSNEHESPSHQELTEDVIKEENLSPSAIPDSPPSVSQMRFKSPPPSADIASRRNMRRPAPLGLTSLRSASHCPGPKTAFDAPRRADTASPLRRISSATGSLSGRVQKAMLAGGPRSPFSLDRNKEVLYQSLHGAHSPMMASLNSAMSPPLASDGMGGQDQRENTVATNASSDEEHGFTYGSMGSINGLPMYKTEPTIKTPPGTPGLPIGFQDSYYPSSADQAWNYVPHDEPLPTPSLCSHGGSELEFSMAPQMPGYVASQPPTPSFPPSVGPTYTGFFTSNLPSNLANSEYNFPDSYRPESSARSSPGGPPRSKQFQFAQNVTPQDFSTDK</sequence>
<dbReference type="PROSITE" id="PS50071">
    <property type="entry name" value="HOMEOBOX_2"/>
    <property type="match status" value="1"/>
</dbReference>
<feature type="region of interest" description="Disordered" evidence="8">
    <location>
        <begin position="120"/>
        <end position="232"/>
    </location>
</feature>
<feature type="domain" description="Homeobox" evidence="9">
    <location>
        <begin position="65"/>
        <end position="125"/>
    </location>
</feature>
<reference evidence="10" key="1">
    <citation type="journal article" date="2023" name="Mol. Phylogenet. Evol.">
        <title>Genome-scale phylogeny and comparative genomics of the fungal order Sordariales.</title>
        <authorList>
            <person name="Hensen N."/>
            <person name="Bonometti L."/>
            <person name="Westerberg I."/>
            <person name="Brannstrom I.O."/>
            <person name="Guillou S."/>
            <person name="Cros-Aarteil S."/>
            <person name="Calhoun S."/>
            <person name="Haridas S."/>
            <person name="Kuo A."/>
            <person name="Mondo S."/>
            <person name="Pangilinan J."/>
            <person name="Riley R."/>
            <person name="LaButti K."/>
            <person name="Andreopoulos B."/>
            <person name="Lipzen A."/>
            <person name="Chen C."/>
            <person name="Yan M."/>
            <person name="Daum C."/>
            <person name="Ng V."/>
            <person name="Clum A."/>
            <person name="Steindorff A."/>
            <person name="Ohm R.A."/>
            <person name="Martin F."/>
            <person name="Silar P."/>
            <person name="Natvig D.O."/>
            <person name="Lalanne C."/>
            <person name="Gautier V."/>
            <person name="Ament-Velasquez S.L."/>
            <person name="Kruys A."/>
            <person name="Hutchinson M.I."/>
            <person name="Powell A.J."/>
            <person name="Barry K."/>
            <person name="Miller A.N."/>
            <person name="Grigoriev I.V."/>
            <person name="Debuchy R."/>
            <person name="Gladieux P."/>
            <person name="Hiltunen Thoren M."/>
            <person name="Johannesson H."/>
        </authorList>
    </citation>
    <scope>NUCLEOTIDE SEQUENCE</scope>
    <source>
        <strain evidence="10">CBS 958.72</strain>
    </source>
</reference>
<dbReference type="GO" id="GO:0016586">
    <property type="term" value="C:RSC-type complex"/>
    <property type="evidence" value="ECO:0007669"/>
    <property type="project" value="TreeGrafter"/>
</dbReference>
<gene>
    <name evidence="10" type="ORF">B0T24DRAFT_537754</name>
</gene>
<dbReference type="InterPro" id="IPR001356">
    <property type="entry name" value="HD"/>
</dbReference>
<dbReference type="CDD" id="cd00086">
    <property type="entry name" value="homeodomain"/>
    <property type="match status" value="1"/>
</dbReference>
<evidence type="ECO:0000256" key="2">
    <source>
        <dbReference type="ARBA" id="ARBA00010896"/>
    </source>
</evidence>
<evidence type="ECO:0000256" key="4">
    <source>
        <dbReference type="ARBA" id="ARBA00023155"/>
    </source>
</evidence>
<dbReference type="PANTHER" id="PTHR24341:SF6">
    <property type="entry name" value="HOMEOBOX PROTEIN INVECTED"/>
    <property type="match status" value="1"/>
</dbReference>
<protein>
    <recommendedName>
        <fullName evidence="9">Homeobox domain-containing protein</fullName>
    </recommendedName>
</protein>
<feature type="compositionally biased region" description="Basic and acidic residues" evidence="8">
    <location>
        <begin position="196"/>
        <end position="208"/>
    </location>
</feature>
<feature type="DNA-binding region" description="Homeobox" evidence="6">
    <location>
        <begin position="67"/>
        <end position="126"/>
    </location>
</feature>
<dbReference type="SMART" id="SM00389">
    <property type="entry name" value="HOX"/>
    <property type="match status" value="1"/>
</dbReference>
<dbReference type="InterPro" id="IPR009057">
    <property type="entry name" value="Homeodomain-like_sf"/>
</dbReference>
<reference evidence="10" key="2">
    <citation type="submission" date="2023-06" db="EMBL/GenBank/DDBJ databases">
        <authorList>
            <consortium name="Lawrence Berkeley National Laboratory"/>
            <person name="Haridas S."/>
            <person name="Hensen N."/>
            <person name="Bonometti L."/>
            <person name="Westerberg I."/>
            <person name="Brannstrom I.O."/>
            <person name="Guillou S."/>
            <person name="Cros-Aarteil S."/>
            <person name="Calhoun S."/>
            <person name="Kuo A."/>
            <person name="Mondo S."/>
            <person name="Pangilinan J."/>
            <person name="Riley R."/>
            <person name="Labutti K."/>
            <person name="Andreopoulos B."/>
            <person name="Lipzen A."/>
            <person name="Chen C."/>
            <person name="Yanf M."/>
            <person name="Daum C."/>
            <person name="Ng V."/>
            <person name="Clum A."/>
            <person name="Steindorff A."/>
            <person name="Ohm R."/>
            <person name="Martin F."/>
            <person name="Silar P."/>
            <person name="Natvig D."/>
            <person name="Lalanne C."/>
            <person name="Gautier V."/>
            <person name="Ament-Velasquez S.L."/>
            <person name="Kruys A."/>
            <person name="Hutchinson M.I."/>
            <person name="Powell A.J."/>
            <person name="Barry K."/>
            <person name="Miller A.N."/>
            <person name="Grigoriev I.V."/>
            <person name="Debuchy R."/>
            <person name="Gladieux P."/>
            <person name="Thoren M.H."/>
            <person name="Johannesson H."/>
        </authorList>
    </citation>
    <scope>NUCLEOTIDE SEQUENCE</scope>
    <source>
        <strain evidence="10">CBS 958.72</strain>
    </source>
</reference>
<feature type="region of interest" description="Disordered" evidence="8">
    <location>
        <begin position="244"/>
        <end position="269"/>
    </location>
</feature>
<feature type="compositionally biased region" description="Polar residues" evidence="8">
    <location>
        <begin position="256"/>
        <end position="268"/>
    </location>
</feature>
<dbReference type="InterPro" id="IPR017970">
    <property type="entry name" value="Homeobox_CS"/>
</dbReference>
<feature type="compositionally biased region" description="Basic and acidic residues" evidence="8">
    <location>
        <begin position="122"/>
        <end position="148"/>
    </location>
</feature>
<evidence type="ECO:0000256" key="7">
    <source>
        <dbReference type="RuleBase" id="RU000682"/>
    </source>
</evidence>
<keyword evidence="3 6" id="KW-0238">DNA-binding</keyword>
<evidence type="ECO:0000259" key="9">
    <source>
        <dbReference type="PROSITE" id="PS50071"/>
    </source>
</evidence>
<dbReference type="AlphaFoldDB" id="A0AAE0JUK1"/>
<feature type="region of interest" description="Disordered" evidence="8">
    <location>
        <begin position="361"/>
        <end position="389"/>
    </location>
</feature>
<proteinExistence type="inferred from homology"/>
<evidence type="ECO:0000256" key="5">
    <source>
        <dbReference type="ARBA" id="ARBA00023242"/>
    </source>
</evidence>
<dbReference type="Gene3D" id="1.10.10.60">
    <property type="entry name" value="Homeodomain-like"/>
    <property type="match status" value="1"/>
</dbReference>
<feature type="compositionally biased region" description="Polar residues" evidence="8">
    <location>
        <begin position="163"/>
        <end position="174"/>
    </location>
</feature>
<dbReference type="InterPro" id="IPR050720">
    <property type="entry name" value="Engrailed_Homeobox_TFs"/>
</dbReference>
<dbReference type="SUPFAM" id="SSF46689">
    <property type="entry name" value="Homeodomain-like"/>
    <property type="match status" value="1"/>
</dbReference>
<dbReference type="GO" id="GO:0000981">
    <property type="term" value="F:DNA-binding transcription factor activity, RNA polymerase II-specific"/>
    <property type="evidence" value="ECO:0007669"/>
    <property type="project" value="InterPro"/>
</dbReference>
<comment type="subcellular location">
    <subcellularLocation>
        <location evidence="1 6 7">Nucleus</location>
    </subcellularLocation>
</comment>
<dbReference type="EMBL" id="JAULSN010000010">
    <property type="protein sequence ID" value="KAK3362119.1"/>
    <property type="molecule type" value="Genomic_DNA"/>
</dbReference>
<keyword evidence="11" id="KW-1185">Reference proteome</keyword>
<evidence type="ECO:0000313" key="10">
    <source>
        <dbReference type="EMBL" id="KAK3362119.1"/>
    </source>
</evidence>
<dbReference type="GO" id="GO:0003677">
    <property type="term" value="F:DNA binding"/>
    <property type="evidence" value="ECO:0007669"/>
    <property type="project" value="UniProtKB-UniRule"/>
</dbReference>
<dbReference type="PANTHER" id="PTHR24341">
    <property type="entry name" value="HOMEOBOX PROTEIN ENGRAILED"/>
    <property type="match status" value="1"/>
</dbReference>
<accession>A0AAE0JUK1</accession>
<feature type="compositionally biased region" description="Acidic residues" evidence="8">
    <location>
        <begin position="176"/>
        <end position="190"/>
    </location>
</feature>
<dbReference type="Pfam" id="PF00046">
    <property type="entry name" value="Homeodomain"/>
    <property type="match status" value="1"/>
</dbReference>
<feature type="region of interest" description="Disordered" evidence="8">
    <location>
        <begin position="298"/>
        <end position="326"/>
    </location>
</feature>